<evidence type="ECO:0000313" key="18">
    <source>
        <dbReference type="EMBL" id="MCP9762627.1"/>
    </source>
</evidence>
<evidence type="ECO:0000256" key="11">
    <source>
        <dbReference type="ARBA" id="ARBA00025198"/>
    </source>
</evidence>
<comment type="subunit">
    <text evidence="15">F-type ATPases have 2 components, F(1) - the catalytic core - and F(0) - the membrane proton channel. F(1) has five subunits: alpha(3), beta(3), gamma(1), delta(1), epsilon(1). F(0) has three main subunits: a(1), b(2) and c(10-14). The alpha and beta chains form an alternating ring which encloses part of the gamma chain. F(1) is attached to F(0) by a central stalk formed by the gamma and epsilon chains, while a peripheral stalk is formed by the delta and b chains.</text>
</comment>
<gene>
    <name evidence="15 18" type="primary">atpF</name>
    <name evidence="18" type="ORF">EGI31_06640</name>
</gene>
<comment type="similarity">
    <text evidence="1 15 16">Belongs to the ATPase B chain family.</text>
</comment>
<dbReference type="GO" id="GO:0005886">
    <property type="term" value="C:plasma membrane"/>
    <property type="evidence" value="ECO:0007669"/>
    <property type="project" value="UniProtKB-SubCell"/>
</dbReference>
<dbReference type="InterPro" id="IPR050059">
    <property type="entry name" value="ATP_synthase_B_chain"/>
</dbReference>
<protein>
    <recommendedName>
        <fullName evidence="15">ATP synthase subunit b</fullName>
    </recommendedName>
    <alternativeName>
        <fullName evidence="15">ATP synthase F(0) sector subunit b</fullName>
    </alternativeName>
    <alternativeName>
        <fullName evidence="15">ATPase subunit I</fullName>
    </alternativeName>
    <alternativeName>
        <fullName evidence="15">F-type ATPase subunit b</fullName>
        <shortName evidence="15">F-ATPase subunit b</shortName>
    </alternativeName>
</protein>
<evidence type="ECO:0000256" key="14">
    <source>
        <dbReference type="ARBA" id="ARBA00037847"/>
    </source>
</evidence>
<feature type="transmembrane region" description="Helical" evidence="15">
    <location>
        <begin position="15"/>
        <end position="35"/>
    </location>
</feature>
<keyword evidence="5 15" id="KW-0812">Transmembrane</keyword>
<dbReference type="Proteomes" id="UP001204144">
    <property type="component" value="Unassembled WGS sequence"/>
</dbReference>
<dbReference type="SUPFAM" id="SSF81573">
    <property type="entry name" value="F1F0 ATP synthase subunit B, membrane domain"/>
    <property type="match status" value="1"/>
</dbReference>
<dbReference type="InterPro" id="IPR028987">
    <property type="entry name" value="ATP_synth_B-like_membr_sf"/>
</dbReference>
<dbReference type="Gene3D" id="1.20.5.620">
    <property type="entry name" value="F1F0 ATP synthase subunit B, membrane domain"/>
    <property type="match status" value="1"/>
</dbReference>
<comment type="subunit">
    <text evidence="13">F-type ATPases have 2 components, F(1) - the catalytic core - and F(0) - the membrane proton channel. F(1) has five subunits: alpha(3), beta(3), gamma(1), delta(1), epsilon(1). F(0) has four main subunits: a(1), b(2) and c(10-14). The alpha and beta chains form an alternating ring which encloses part of the gamma chain. F(1) is attached to F(0) by a central stalk formed by the gamma and epsilon chains, while a peripheral stalk is formed by the delta and b chains.</text>
</comment>
<keyword evidence="9 15" id="KW-0472">Membrane</keyword>
<dbReference type="PANTHER" id="PTHR33445">
    <property type="entry name" value="ATP SYNTHASE SUBUNIT B', CHLOROPLASTIC"/>
    <property type="match status" value="1"/>
</dbReference>
<evidence type="ECO:0000313" key="19">
    <source>
        <dbReference type="Proteomes" id="UP001204144"/>
    </source>
</evidence>
<dbReference type="InterPro" id="IPR005864">
    <property type="entry name" value="ATP_synth_F0_bsu_bac"/>
</dbReference>
<evidence type="ECO:0000256" key="9">
    <source>
        <dbReference type="ARBA" id="ARBA00023136"/>
    </source>
</evidence>
<evidence type="ECO:0000256" key="2">
    <source>
        <dbReference type="ARBA" id="ARBA00022448"/>
    </source>
</evidence>
<dbReference type="AlphaFoldDB" id="A0AAE3H0Y9"/>
<evidence type="ECO:0000256" key="3">
    <source>
        <dbReference type="ARBA" id="ARBA00022475"/>
    </source>
</evidence>
<evidence type="ECO:0000256" key="10">
    <source>
        <dbReference type="ARBA" id="ARBA00023310"/>
    </source>
</evidence>
<reference evidence="18 19" key="1">
    <citation type="submission" date="2018-11" db="EMBL/GenBank/DDBJ databases">
        <title>Novel bacteria species description.</title>
        <authorList>
            <person name="Han J.-H."/>
        </authorList>
    </citation>
    <scope>NUCLEOTIDE SEQUENCE [LARGE SCALE GENOMIC DNA]</scope>
    <source>
        <strain evidence="18 19">KCTC23259</strain>
    </source>
</reference>
<dbReference type="RefSeq" id="WP_255036399.1">
    <property type="nucleotide sequence ID" value="NZ_RJUF01000012.1"/>
</dbReference>
<keyword evidence="19" id="KW-1185">Reference proteome</keyword>
<keyword evidence="10 15" id="KW-0066">ATP synthesis</keyword>
<dbReference type="GO" id="GO:0045259">
    <property type="term" value="C:proton-transporting ATP synthase complex"/>
    <property type="evidence" value="ECO:0007669"/>
    <property type="project" value="UniProtKB-KW"/>
</dbReference>
<evidence type="ECO:0000256" key="5">
    <source>
        <dbReference type="ARBA" id="ARBA00022692"/>
    </source>
</evidence>
<dbReference type="PANTHER" id="PTHR33445:SF1">
    <property type="entry name" value="ATP SYNTHASE SUBUNIT B"/>
    <property type="match status" value="1"/>
</dbReference>
<dbReference type="CDD" id="cd06503">
    <property type="entry name" value="ATP-synt_Fo_b"/>
    <property type="match status" value="1"/>
</dbReference>
<keyword evidence="3 15" id="KW-1003">Cell membrane</keyword>
<name>A0AAE3H0Y9_9BACT</name>
<evidence type="ECO:0000256" key="1">
    <source>
        <dbReference type="ARBA" id="ARBA00005513"/>
    </source>
</evidence>
<keyword evidence="8 15" id="KW-0406">Ion transport</keyword>
<keyword evidence="6 15" id="KW-0375">Hydrogen ion transport</keyword>
<dbReference type="HAMAP" id="MF_01398">
    <property type="entry name" value="ATP_synth_b_bprime"/>
    <property type="match status" value="1"/>
</dbReference>
<evidence type="ECO:0000256" key="16">
    <source>
        <dbReference type="RuleBase" id="RU003848"/>
    </source>
</evidence>
<sequence>MILLDNALLNPSPGLIFWQLVVFGSLVFILWKFAWKGILSALKEREGEIEGALRMAEETRAEMAKLKSDNDKLVAEAKKERDFIIKEAKEASDKMIAEAKDRAIEQGNKIMEDAREVMNQERVKMMSQIKKDVATLSIEIAEKVIRKELSDKATQQSFVSELVADAKLN</sequence>
<evidence type="ECO:0000256" key="4">
    <source>
        <dbReference type="ARBA" id="ARBA00022547"/>
    </source>
</evidence>
<dbReference type="GO" id="GO:0046933">
    <property type="term" value="F:proton-transporting ATP synthase activity, rotational mechanism"/>
    <property type="evidence" value="ECO:0007669"/>
    <property type="project" value="UniProtKB-UniRule"/>
</dbReference>
<evidence type="ECO:0000256" key="8">
    <source>
        <dbReference type="ARBA" id="ARBA00023065"/>
    </source>
</evidence>
<evidence type="ECO:0000256" key="15">
    <source>
        <dbReference type="HAMAP-Rule" id="MF_01398"/>
    </source>
</evidence>
<dbReference type="InterPro" id="IPR002146">
    <property type="entry name" value="ATP_synth_b/b'su_bac/chlpt"/>
</dbReference>
<organism evidence="18 19">
    <name type="scientific">Lacihabitans soyangensis</name>
    <dbReference type="NCBI Taxonomy" id="869394"/>
    <lineage>
        <taxon>Bacteria</taxon>
        <taxon>Pseudomonadati</taxon>
        <taxon>Bacteroidota</taxon>
        <taxon>Cytophagia</taxon>
        <taxon>Cytophagales</taxon>
        <taxon>Leadbetterellaceae</taxon>
        <taxon>Lacihabitans</taxon>
    </lineage>
</organism>
<proteinExistence type="inferred from homology"/>
<dbReference type="Pfam" id="PF00430">
    <property type="entry name" value="ATP-synt_B"/>
    <property type="match status" value="1"/>
</dbReference>
<evidence type="ECO:0000256" key="7">
    <source>
        <dbReference type="ARBA" id="ARBA00022989"/>
    </source>
</evidence>
<comment type="subcellular location">
    <subcellularLocation>
        <location evidence="15">Cell membrane</location>
        <topology evidence="15">Single-pass membrane protein</topology>
    </subcellularLocation>
    <subcellularLocation>
        <location evidence="14">Endomembrane system</location>
        <topology evidence="14">Single-pass membrane protein</topology>
    </subcellularLocation>
</comment>
<keyword evidence="17" id="KW-0175">Coiled coil</keyword>
<dbReference type="EMBL" id="RJUF01000012">
    <property type="protein sequence ID" value="MCP9762627.1"/>
    <property type="molecule type" value="Genomic_DNA"/>
</dbReference>
<keyword evidence="4 15" id="KW-0138">CF(0)</keyword>
<dbReference type="GO" id="GO:0012505">
    <property type="term" value="C:endomembrane system"/>
    <property type="evidence" value="ECO:0007669"/>
    <property type="project" value="UniProtKB-SubCell"/>
</dbReference>
<keyword evidence="2 15" id="KW-0813">Transport</keyword>
<comment type="caution">
    <text evidence="18">The sequence shown here is derived from an EMBL/GenBank/DDBJ whole genome shotgun (WGS) entry which is preliminary data.</text>
</comment>
<accession>A0AAE3H0Y9</accession>
<evidence type="ECO:0000256" key="12">
    <source>
        <dbReference type="ARBA" id="ARBA00025614"/>
    </source>
</evidence>
<comment type="function">
    <text evidence="12">Component of the F(0) channel, it forms part of the peripheral stalk, linking F(1) to F(0). The b'-subunit is a diverged and duplicated form of b found in plants and photosynthetic bacteria.</text>
</comment>
<comment type="function">
    <text evidence="11 15">F(1)F(0) ATP synthase produces ATP from ADP in the presence of a proton or sodium gradient. F-type ATPases consist of two structural domains, F(1) containing the extramembraneous catalytic core and F(0) containing the membrane proton channel, linked together by a central stalk and a peripheral stalk. During catalysis, ATP synthesis in the catalytic domain of F(1) is coupled via a rotary mechanism of the central stalk subunits to proton translocation.</text>
</comment>
<evidence type="ECO:0000256" key="13">
    <source>
        <dbReference type="ARBA" id="ARBA00026054"/>
    </source>
</evidence>
<feature type="coiled-coil region" evidence="17">
    <location>
        <begin position="42"/>
        <end position="94"/>
    </location>
</feature>
<evidence type="ECO:0000256" key="17">
    <source>
        <dbReference type="SAM" id="Coils"/>
    </source>
</evidence>
<keyword evidence="7 15" id="KW-1133">Transmembrane helix</keyword>
<evidence type="ECO:0000256" key="6">
    <source>
        <dbReference type="ARBA" id="ARBA00022781"/>
    </source>
</evidence>
<dbReference type="NCBIfam" id="TIGR01144">
    <property type="entry name" value="ATP_synt_b"/>
    <property type="match status" value="1"/>
</dbReference>
<dbReference type="GO" id="GO:0046961">
    <property type="term" value="F:proton-transporting ATPase activity, rotational mechanism"/>
    <property type="evidence" value="ECO:0007669"/>
    <property type="project" value="TreeGrafter"/>
</dbReference>